<proteinExistence type="predicted"/>
<sequence>MQRIILFISIISIIFSESGHNHNHSHENEFGIAIGIVPGHEDEGDNIGLHLHYVKGIGEHNEFGIGISIETIFDEHKHNSISILGTYHFENGFTIAYAPGILFAEHDGETEEEFTQHFEFYYEFELEHFHVGPQIDIGFEDNETHYMLGLHFGIDF</sequence>
<protein>
    <recommendedName>
        <fullName evidence="2">Outer membrane protein beta-barrel domain-containing protein</fullName>
    </recommendedName>
</protein>
<accession>A0A382JP09</accession>
<name>A0A382JP09_9ZZZZ</name>
<evidence type="ECO:0000313" key="1">
    <source>
        <dbReference type="EMBL" id="SVC14204.1"/>
    </source>
</evidence>
<dbReference type="EMBL" id="UINC01075732">
    <property type="protein sequence ID" value="SVC14204.1"/>
    <property type="molecule type" value="Genomic_DNA"/>
</dbReference>
<reference evidence="1" key="1">
    <citation type="submission" date="2018-05" db="EMBL/GenBank/DDBJ databases">
        <authorList>
            <person name="Lanie J.A."/>
            <person name="Ng W.-L."/>
            <person name="Kazmierczak K.M."/>
            <person name="Andrzejewski T.M."/>
            <person name="Davidsen T.M."/>
            <person name="Wayne K.J."/>
            <person name="Tettelin H."/>
            <person name="Glass J.I."/>
            <person name="Rusch D."/>
            <person name="Podicherti R."/>
            <person name="Tsui H.-C.T."/>
            <person name="Winkler M.E."/>
        </authorList>
    </citation>
    <scope>NUCLEOTIDE SEQUENCE</scope>
</reference>
<dbReference type="AlphaFoldDB" id="A0A382JP09"/>
<gene>
    <name evidence="1" type="ORF">METZ01_LOCUS267058</name>
</gene>
<evidence type="ECO:0008006" key="2">
    <source>
        <dbReference type="Google" id="ProtNLM"/>
    </source>
</evidence>
<organism evidence="1">
    <name type="scientific">marine metagenome</name>
    <dbReference type="NCBI Taxonomy" id="408172"/>
    <lineage>
        <taxon>unclassified sequences</taxon>
        <taxon>metagenomes</taxon>
        <taxon>ecological metagenomes</taxon>
    </lineage>
</organism>